<dbReference type="InParanoid" id="A0A3N4KG12"/>
<keyword evidence="3" id="KW-0645">Protease</keyword>
<evidence type="ECO:0000256" key="1">
    <source>
        <dbReference type="ARBA" id="ARBA00009431"/>
    </source>
</evidence>
<proteinExistence type="inferred from homology"/>
<dbReference type="SUPFAM" id="SSF53474">
    <property type="entry name" value="alpha/beta-Hydrolases"/>
    <property type="match status" value="1"/>
</dbReference>
<dbReference type="AlphaFoldDB" id="A0A3N4KG12"/>
<gene>
    <name evidence="7" type="ORF">P167DRAFT_496016</name>
</gene>
<keyword evidence="2 7" id="KW-0121">Carboxypeptidase</keyword>
<comment type="similarity">
    <text evidence="1">Belongs to the peptidase S10 family.</text>
</comment>
<protein>
    <submittedName>
        <fullName evidence="7">Serine carboxypeptidase</fullName>
    </submittedName>
</protein>
<dbReference type="PANTHER" id="PTHR11802:SF189">
    <property type="entry name" value="CARBOXYPEPTIDASE"/>
    <property type="match status" value="1"/>
</dbReference>
<evidence type="ECO:0000313" key="7">
    <source>
        <dbReference type="EMBL" id="RPB07291.1"/>
    </source>
</evidence>
<organism evidence="7 8">
    <name type="scientific">Morchella conica CCBAS932</name>
    <dbReference type="NCBI Taxonomy" id="1392247"/>
    <lineage>
        <taxon>Eukaryota</taxon>
        <taxon>Fungi</taxon>
        <taxon>Dikarya</taxon>
        <taxon>Ascomycota</taxon>
        <taxon>Pezizomycotina</taxon>
        <taxon>Pezizomycetes</taxon>
        <taxon>Pezizales</taxon>
        <taxon>Morchellaceae</taxon>
        <taxon>Morchella</taxon>
    </lineage>
</organism>
<sequence>MRSVLSYSGPAAVLFATAYLTKSASARFPQPAKDDVKFNSTRVPGVSISYRNPNICEETPNVESYSGYIQIPPNTLDYKQDYPINTFFWFFEAHNDSANAPLTVWMNGGPGSSSMNGLFEEVGPCDVKNDSKTTVKREFAWNRLTNLLFIDQPVQVGFSYDTLNNGTRTFDHKAKGFKDTLKNFTATETIPSNNATYMVGTFPSLSVNNTANNTDIAAQAFWYGMQTFTEAFSQYKKLDEVSIYGQSYGGHFAPRFSAYLEQTNERIGNNTFKAPRGRTEKPAKLNVKTLGVVSGCIDYPTQYAGFYTLGANNTYDIPFLNQSIASTLLNQYTKSGGCKDAYLECQKLMKDDPWGDKGTVRACIEKANKGVCSIVHDQQPVTDFEYVAIEGRNRYDITHNNTDGFPWTHWKGYLMDANVQRELGVRVNYTSSSAAVSRAFTSSNDRFGPGFLEDIGYLLDKGVKVSMIYGDRDHACNWYGGELVSLAVKHKKQKEFAAAGYTNIIDSKGTVGGEVRQYGNFSFSRVYQAGHAVPAYAQEISFRIFERTHNGMDIGTGKEKALDAFSTKGGSQSTTKTKNEGFGPAPQCYLPDFKGCNEEQMNALNNGTAVVENYYVVKPTGGIGFNRPVKSTAGTGIVN</sequence>
<evidence type="ECO:0000256" key="3">
    <source>
        <dbReference type="ARBA" id="ARBA00022670"/>
    </source>
</evidence>
<keyword evidence="4" id="KW-0732">Signal</keyword>
<keyword evidence="6" id="KW-0325">Glycoprotein</keyword>
<name>A0A3N4KG12_9PEZI</name>
<dbReference type="PANTHER" id="PTHR11802">
    <property type="entry name" value="SERINE PROTEASE FAMILY S10 SERINE CARBOXYPEPTIDASE"/>
    <property type="match status" value="1"/>
</dbReference>
<dbReference type="Proteomes" id="UP000277580">
    <property type="component" value="Unassembled WGS sequence"/>
</dbReference>
<dbReference type="Gene3D" id="3.40.50.1820">
    <property type="entry name" value="alpha/beta hydrolase"/>
    <property type="match status" value="1"/>
</dbReference>
<keyword evidence="8" id="KW-1185">Reference proteome</keyword>
<evidence type="ECO:0000256" key="2">
    <source>
        <dbReference type="ARBA" id="ARBA00022645"/>
    </source>
</evidence>
<dbReference type="InterPro" id="IPR001563">
    <property type="entry name" value="Peptidase_S10"/>
</dbReference>
<reference evidence="7 8" key="1">
    <citation type="journal article" date="2018" name="Nat. Ecol. Evol.">
        <title>Pezizomycetes genomes reveal the molecular basis of ectomycorrhizal truffle lifestyle.</title>
        <authorList>
            <person name="Murat C."/>
            <person name="Payen T."/>
            <person name="Noel B."/>
            <person name="Kuo A."/>
            <person name="Morin E."/>
            <person name="Chen J."/>
            <person name="Kohler A."/>
            <person name="Krizsan K."/>
            <person name="Balestrini R."/>
            <person name="Da Silva C."/>
            <person name="Montanini B."/>
            <person name="Hainaut M."/>
            <person name="Levati E."/>
            <person name="Barry K.W."/>
            <person name="Belfiori B."/>
            <person name="Cichocki N."/>
            <person name="Clum A."/>
            <person name="Dockter R.B."/>
            <person name="Fauchery L."/>
            <person name="Guy J."/>
            <person name="Iotti M."/>
            <person name="Le Tacon F."/>
            <person name="Lindquist E.A."/>
            <person name="Lipzen A."/>
            <person name="Malagnac F."/>
            <person name="Mello A."/>
            <person name="Molinier V."/>
            <person name="Miyauchi S."/>
            <person name="Poulain J."/>
            <person name="Riccioni C."/>
            <person name="Rubini A."/>
            <person name="Sitrit Y."/>
            <person name="Splivallo R."/>
            <person name="Traeger S."/>
            <person name="Wang M."/>
            <person name="Zifcakova L."/>
            <person name="Wipf D."/>
            <person name="Zambonelli A."/>
            <person name="Paolocci F."/>
            <person name="Nowrousian M."/>
            <person name="Ottonello S."/>
            <person name="Baldrian P."/>
            <person name="Spatafora J.W."/>
            <person name="Henrissat B."/>
            <person name="Nagy L.G."/>
            <person name="Aury J.M."/>
            <person name="Wincker P."/>
            <person name="Grigoriev I.V."/>
            <person name="Bonfante P."/>
            <person name="Martin F.M."/>
        </authorList>
    </citation>
    <scope>NUCLEOTIDE SEQUENCE [LARGE SCALE GENOMIC DNA]</scope>
    <source>
        <strain evidence="7 8">CCBAS932</strain>
    </source>
</reference>
<dbReference type="OrthoDB" id="443318at2759"/>
<evidence type="ECO:0000313" key="8">
    <source>
        <dbReference type="Proteomes" id="UP000277580"/>
    </source>
</evidence>
<dbReference type="GO" id="GO:0000324">
    <property type="term" value="C:fungal-type vacuole"/>
    <property type="evidence" value="ECO:0007669"/>
    <property type="project" value="TreeGrafter"/>
</dbReference>
<dbReference type="Pfam" id="PF00450">
    <property type="entry name" value="Peptidase_S10"/>
    <property type="match status" value="2"/>
</dbReference>
<evidence type="ECO:0000256" key="4">
    <source>
        <dbReference type="ARBA" id="ARBA00022729"/>
    </source>
</evidence>
<dbReference type="GO" id="GO:0006508">
    <property type="term" value="P:proteolysis"/>
    <property type="evidence" value="ECO:0007669"/>
    <property type="project" value="UniProtKB-KW"/>
</dbReference>
<dbReference type="PRINTS" id="PR00724">
    <property type="entry name" value="CRBOXYPTASEC"/>
</dbReference>
<keyword evidence="5" id="KW-0378">Hydrolase</keyword>
<evidence type="ECO:0000256" key="5">
    <source>
        <dbReference type="ARBA" id="ARBA00022801"/>
    </source>
</evidence>
<dbReference type="InterPro" id="IPR029058">
    <property type="entry name" value="AB_hydrolase_fold"/>
</dbReference>
<evidence type="ECO:0000256" key="6">
    <source>
        <dbReference type="ARBA" id="ARBA00023180"/>
    </source>
</evidence>
<accession>A0A3N4KG12</accession>
<dbReference type="EMBL" id="ML119188">
    <property type="protein sequence ID" value="RPB07291.1"/>
    <property type="molecule type" value="Genomic_DNA"/>
</dbReference>
<dbReference type="STRING" id="1392247.A0A3N4KG12"/>
<dbReference type="GO" id="GO:0004185">
    <property type="term" value="F:serine-type carboxypeptidase activity"/>
    <property type="evidence" value="ECO:0007669"/>
    <property type="project" value="InterPro"/>
</dbReference>